<sequence>MDGPIERRIRERIRGFDIPALLAVLSASGYSDAQIEYRSHRTTVHQSHLVHDIQFIHQPNKRVIITVNMGLLSAQSPLPSFLMQTMDQLDHDRLERFIGYFDHLLLHECFTGLYPERDEALLPGWKQTQRDRLRMLRPTSPSTLHWLFSKIYPEVELSVRREVRQQRVPAREMRLGATTLGEGDAMGGFASIPTGGMEVKLYCDEPISSNGVPWAVEARRRFESDLLPLLSESVFMLTVFLVLRDQEAVLRIEQDSYLGYEPLQDASLYTQQVLLFSGDTSSPSERNTDVWSKRP</sequence>
<comment type="caution">
    <text evidence="1">The sequence shown here is derived from an EMBL/GenBank/DDBJ whole genome shotgun (WGS) entry which is preliminary data.</text>
</comment>
<name>A0A1L9BDI6_9BACT</name>
<keyword evidence="2" id="KW-1185">Reference proteome</keyword>
<dbReference type="AlphaFoldDB" id="A0A1L9BDI6"/>
<dbReference type="RefSeq" id="WP_071898937.1">
    <property type="nucleotide sequence ID" value="NZ_MPIN01000003.1"/>
</dbReference>
<gene>
    <name evidence="1" type="ORF">BON30_14805</name>
</gene>
<dbReference type="EMBL" id="MPIN01000003">
    <property type="protein sequence ID" value="OJH40305.1"/>
    <property type="molecule type" value="Genomic_DNA"/>
</dbReference>
<dbReference type="OrthoDB" id="5498790at2"/>
<organism evidence="1 2">
    <name type="scientific">Cystobacter ferrugineus</name>
    <dbReference type="NCBI Taxonomy" id="83449"/>
    <lineage>
        <taxon>Bacteria</taxon>
        <taxon>Pseudomonadati</taxon>
        <taxon>Myxococcota</taxon>
        <taxon>Myxococcia</taxon>
        <taxon>Myxococcales</taxon>
        <taxon>Cystobacterineae</taxon>
        <taxon>Archangiaceae</taxon>
        <taxon>Cystobacter</taxon>
    </lineage>
</organism>
<reference evidence="2" key="1">
    <citation type="submission" date="2016-11" db="EMBL/GenBank/DDBJ databases">
        <authorList>
            <person name="Shukria A."/>
            <person name="Stevens D.C."/>
        </authorList>
    </citation>
    <scope>NUCLEOTIDE SEQUENCE [LARGE SCALE GENOMIC DNA]</scope>
    <source>
        <strain evidence="2">Cbfe23</strain>
    </source>
</reference>
<accession>A0A1L9BDI6</accession>
<protein>
    <recommendedName>
        <fullName evidence="3">Type VI secretion system baseplate subunit TssG</fullName>
    </recommendedName>
</protein>
<evidence type="ECO:0008006" key="3">
    <source>
        <dbReference type="Google" id="ProtNLM"/>
    </source>
</evidence>
<dbReference type="Proteomes" id="UP000182229">
    <property type="component" value="Unassembled WGS sequence"/>
</dbReference>
<proteinExistence type="predicted"/>
<dbReference type="STRING" id="83449.BON30_14805"/>
<reference evidence="1 2" key="2">
    <citation type="submission" date="2016-12" db="EMBL/GenBank/DDBJ databases">
        <title>Draft Genome Sequence of Cystobacter ferrugineus Strain Cbfe23.</title>
        <authorList>
            <person name="Akbar S."/>
            <person name="Dowd S.E."/>
            <person name="Stevens D.C."/>
        </authorList>
    </citation>
    <scope>NUCLEOTIDE SEQUENCE [LARGE SCALE GENOMIC DNA]</scope>
    <source>
        <strain evidence="1 2">Cbfe23</strain>
    </source>
</reference>
<evidence type="ECO:0000313" key="2">
    <source>
        <dbReference type="Proteomes" id="UP000182229"/>
    </source>
</evidence>
<evidence type="ECO:0000313" key="1">
    <source>
        <dbReference type="EMBL" id="OJH40305.1"/>
    </source>
</evidence>